<organism evidence="2 3">
    <name type="scientific">Marivirga atlantica</name>
    <dbReference type="NCBI Taxonomy" id="1548457"/>
    <lineage>
        <taxon>Bacteria</taxon>
        <taxon>Pseudomonadati</taxon>
        <taxon>Bacteroidota</taxon>
        <taxon>Cytophagia</taxon>
        <taxon>Cytophagales</taxon>
        <taxon>Marivirgaceae</taxon>
        <taxon>Marivirga</taxon>
    </lineage>
</organism>
<dbReference type="Pfam" id="PF20029">
    <property type="entry name" value="DUF6436"/>
    <property type="match status" value="1"/>
</dbReference>
<dbReference type="GO" id="GO:0016491">
    <property type="term" value="F:oxidoreductase activity"/>
    <property type="evidence" value="ECO:0007669"/>
    <property type="project" value="InterPro"/>
</dbReference>
<dbReference type="InterPro" id="IPR045494">
    <property type="entry name" value="DUF6436"/>
</dbReference>
<dbReference type="InterPro" id="IPR036249">
    <property type="entry name" value="Thioredoxin-like_sf"/>
</dbReference>
<dbReference type="RefSeq" id="WP_201918506.1">
    <property type="nucleotide sequence ID" value="NZ_JAERQG010000001.1"/>
</dbReference>
<dbReference type="Gene3D" id="3.40.30.10">
    <property type="entry name" value="Glutaredoxin"/>
    <property type="match status" value="1"/>
</dbReference>
<dbReference type="Proteomes" id="UP000642920">
    <property type="component" value="Unassembled WGS sequence"/>
</dbReference>
<protein>
    <submittedName>
        <fullName evidence="2">Redoxin domain-containing protein</fullName>
    </submittedName>
</protein>
<accession>A0A937AL46</accession>
<dbReference type="EMBL" id="JAERQG010000001">
    <property type="protein sequence ID" value="MBL0764697.1"/>
    <property type="molecule type" value="Genomic_DNA"/>
</dbReference>
<evidence type="ECO:0000313" key="2">
    <source>
        <dbReference type="EMBL" id="MBL0764697.1"/>
    </source>
</evidence>
<name>A0A937AL46_9BACT</name>
<dbReference type="GO" id="GO:0016209">
    <property type="term" value="F:antioxidant activity"/>
    <property type="evidence" value="ECO:0007669"/>
    <property type="project" value="InterPro"/>
</dbReference>
<sequence length="210" mass="23925">MRVFFVILLVLICLSGIGYIFWRQELRFTKPTKKPSDLKLVEVNDSIHLDFVNKASKPLFIHFYNYDCPCSRFNIKEFKAMVRDFSDSIDFIAVVQAGDKSENAEKLFKEKYNLGVETINDKDGLIADALGIYSTPQAVIIKNSKIFYKGNYNKARFCTSRNTRFAEMALEAMINGKQPPEMPLLAEIPYGCELPSNGNTSTRLGSIFNF</sequence>
<dbReference type="AlphaFoldDB" id="A0A937AL46"/>
<gene>
    <name evidence="2" type="ORF">JKP34_05510</name>
</gene>
<reference evidence="2" key="1">
    <citation type="submission" date="2021-01" db="EMBL/GenBank/DDBJ databases">
        <title>Marivirga sp. nov., isolated from intertidal surface sediments.</title>
        <authorList>
            <person name="Zhang M."/>
        </authorList>
    </citation>
    <scope>NUCLEOTIDE SEQUENCE</scope>
    <source>
        <strain evidence="2">SM1354</strain>
    </source>
</reference>
<dbReference type="SUPFAM" id="SSF52833">
    <property type="entry name" value="Thioredoxin-like"/>
    <property type="match status" value="1"/>
</dbReference>
<keyword evidence="3" id="KW-1185">Reference proteome</keyword>
<evidence type="ECO:0000259" key="1">
    <source>
        <dbReference type="Pfam" id="PF20029"/>
    </source>
</evidence>
<proteinExistence type="predicted"/>
<comment type="caution">
    <text evidence="2">The sequence shown here is derived from an EMBL/GenBank/DDBJ whole genome shotgun (WGS) entry which is preliminary data.</text>
</comment>
<evidence type="ECO:0000313" key="3">
    <source>
        <dbReference type="Proteomes" id="UP000642920"/>
    </source>
</evidence>
<feature type="domain" description="DUF6436" evidence="1">
    <location>
        <begin position="53"/>
        <end position="180"/>
    </location>
</feature>